<feature type="transmembrane region" description="Helical" evidence="7">
    <location>
        <begin position="467"/>
        <end position="487"/>
    </location>
</feature>
<dbReference type="PROSITE" id="PS50283">
    <property type="entry name" value="NA_SOLUT_SYMP_3"/>
    <property type="match status" value="1"/>
</dbReference>
<evidence type="ECO:0000256" key="1">
    <source>
        <dbReference type="ARBA" id="ARBA00004141"/>
    </source>
</evidence>
<feature type="transmembrane region" description="Helical" evidence="7">
    <location>
        <begin position="401"/>
        <end position="423"/>
    </location>
</feature>
<feature type="transmembrane region" description="Helical" evidence="7">
    <location>
        <begin position="49"/>
        <end position="68"/>
    </location>
</feature>
<proteinExistence type="inferred from homology"/>
<evidence type="ECO:0000256" key="4">
    <source>
        <dbReference type="ARBA" id="ARBA00022989"/>
    </source>
</evidence>
<feature type="transmembrane region" description="Helical" evidence="7">
    <location>
        <begin position="369"/>
        <end position="389"/>
    </location>
</feature>
<protein>
    <submittedName>
        <fullName evidence="8">Sodium/sugar cotransporter</fullName>
    </submittedName>
</protein>
<dbReference type="InterPro" id="IPR001734">
    <property type="entry name" value="Na/solute_symporter"/>
</dbReference>
<name>A0A6J4LQ81_9BACT</name>
<feature type="transmembrane region" description="Helical" evidence="7">
    <location>
        <begin position="430"/>
        <end position="447"/>
    </location>
</feature>
<evidence type="ECO:0000313" key="8">
    <source>
        <dbReference type="EMBL" id="CAA9339055.1"/>
    </source>
</evidence>
<sequence>MAHLTTIDWLVIALYFAVTAFGAVYATWRERRDGGETSADYFLAGRNTGWFVVGASLFSSNIGSEHLVGLAGTGAASGVAVAQFEILAAFILLLLGWLFAPFYLRSGVYTMPEFLERRYSPAARWYLAGISIVGYVLTKISVTIFAGGVVFEAVMGINFWTGALAVVVATGIYTLFGGLRAVLITDTIQMVVLVLGSIVVTVIGLNAVGGWGELTRAAGPEFMDMWKPATDPSFPWTGILFGAPILGIWYWCTDQFIVQRVLAARNLQEARRGTVFAGFLKILPLFIFVIPGVIATVLARQGKLQLGAPDQALPALVSTLLPVGLRGLVVAGLLAALMSSLSSVFNSTSTLITWDVYKKLRPDASERRLVLVGRLSTGVLVVLGLAWIPLMKLISGQLYQYIQSVQAYIAPPITAVFLLGLLWSRLNARGAMASLLVGFVLGMGRLAAELNKANLDGWLLAYAEINFLHFAALLFIVCSLVLVAASMTAPAPSREQLEGLTFQTTARVQPAENAGSRTEGMVLSGLLVAAVAVIWLYFS</sequence>
<feature type="transmembrane region" description="Helical" evidence="7">
    <location>
        <begin position="273"/>
        <end position="299"/>
    </location>
</feature>
<accession>A0A6J4LQ81</accession>
<feature type="transmembrane region" description="Helical" evidence="7">
    <location>
        <begin position="234"/>
        <end position="252"/>
    </location>
</feature>
<comment type="similarity">
    <text evidence="2 6">Belongs to the sodium:solute symporter (SSF) (TC 2.A.21) family.</text>
</comment>
<dbReference type="PANTHER" id="PTHR11819">
    <property type="entry name" value="SOLUTE CARRIER FAMILY 5"/>
    <property type="match status" value="1"/>
</dbReference>
<dbReference type="InterPro" id="IPR018212">
    <property type="entry name" value="Na/solute_symporter_CS"/>
</dbReference>
<evidence type="ECO:0000256" key="2">
    <source>
        <dbReference type="ARBA" id="ARBA00006434"/>
    </source>
</evidence>
<dbReference type="PROSITE" id="PS00457">
    <property type="entry name" value="NA_SOLUT_SYMP_2"/>
    <property type="match status" value="1"/>
</dbReference>
<dbReference type="Gene3D" id="1.20.1730.10">
    <property type="entry name" value="Sodium/glucose cotransporter"/>
    <property type="match status" value="1"/>
</dbReference>
<keyword evidence="3 7" id="KW-0812">Transmembrane</keyword>
<dbReference type="CDD" id="cd10329">
    <property type="entry name" value="SLC5sbd_SGLT1-like"/>
    <property type="match status" value="1"/>
</dbReference>
<evidence type="ECO:0000256" key="5">
    <source>
        <dbReference type="ARBA" id="ARBA00023136"/>
    </source>
</evidence>
<dbReference type="AlphaFoldDB" id="A0A6J4LQ81"/>
<gene>
    <name evidence="8" type="ORF">AVDCRST_MAG89-2532</name>
</gene>
<dbReference type="PANTHER" id="PTHR11819:SF195">
    <property type="entry name" value="SODIUM_GLUCOSE COTRANSPORTER 4"/>
    <property type="match status" value="1"/>
</dbReference>
<feature type="transmembrane region" description="Helical" evidence="7">
    <location>
        <begin position="191"/>
        <end position="214"/>
    </location>
</feature>
<dbReference type="GO" id="GO:0005412">
    <property type="term" value="F:D-glucose:sodium symporter activity"/>
    <property type="evidence" value="ECO:0007669"/>
    <property type="project" value="TreeGrafter"/>
</dbReference>
<evidence type="ECO:0000256" key="6">
    <source>
        <dbReference type="RuleBase" id="RU362091"/>
    </source>
</evidence>
<feature type="transmembrane region" description="Helical" evidence="7">
    <location>
        <begin position="157"/>
        <end position="179"/>
    </location>
</feature>
<comment type="subcellular location">
    <subcellularLocation>
        <location evidence="1">Membrane</location>
        <topology evidence="1">Multi-pass membrane protein</topology>
    </subcellularLocation>
</comment>
<dbReference type="NCBIfam" id="TIGR00813">
    <property type="entry name" value="sss"/>
    <property type="match status" value="1"/>
</dbReference>
<dbReference type="EMBL" id="CADCTV010000528">
    <property type="protein sequence ID" value="CAA9339055.1"/>
    <property type="molecule type" value="Genomic_DNA"/>
</dbReference>
<dbReference type="InterPro" id="IPR038377">
    <property type="entry name" value="Na/Glc_symporter_sf"/>
</dbReference>
<reference evidence="8" key="1">
    <citation type="submission" date="2020-02" db="EMBL/GenBank/DDBJ databases">
        <authorList>
            <person name="Meier V. D."/>
        </authorList>
    </citation>
    <scope>NUCLEOTIDE SEQUENCE</scope>
    <source>
        <strain evidence="8">AVDCRST_MAG89</strain>
    </source>
</reference>
<dbReference type="GO" id="GO:0005886">
    <property type="term" value="C:plasma membrane"/>
    <property type="evidence" value="ECO:0007669"/>
    <property type="project" value="TreeGrafter"/>
</dbReference>
<evidence type="ECO:0000256" key="3">
    <source>
        <dbReference type="ARBA" id="ARBA00022692"/>
    </source>
</evidence>
<feature type="transmembrane region" description="Helical" evidence="7">
    <location>
        <begin position="6"/>
        <end position="28"/>
    </location>
</feature>
<organism evidence="8">
    <name type="scientific">uncultured Gemmatimonadota bacterium</name>
    <dbReference type="NCBI Taxonomy" id="203437"/>
    <lineage>
        <taxon>Bacteria</taxon>
        <taxon>Pseudomonadati</taxon>
        <taxon>Gemmatimonadota</taxon>
        <taxon>environmental samples</taxon>
    </lineage>
</organism>
<dbReference type="Pfam" id="PF00474">
    <property type="entry name" value="SSF"/>
    <property type="match status" value="1"/>
</dbReference>
<evidence type="ECO:0000256" key="7">
    <source>
        <dbReference type="SAM" id="Phobius"/>
    </source>
</evidence>
<feature type="transmembrane region" description="Helical" evidence="7">
    <location>
        <begin position="520"/>
        <end position="538"/>
    </location>
</feature>
<feature type="transmembrane region" description="Helical" evidence="7">
    <location>
        <begin position="125"/>
        <end position="151"/>
    </location>
</feature>
<feature type="transmembrane region" description="Helical" evidence="7">
    <location>
        <begin position="80"/>
        <end position="104"/>
    </location>
</feature>
<keyword evidence="5 7" id="KW-0472">Membrane</keyword>
<keyword evidence="4 7" id="KW-1133">Transmembrane helix</keyword>